<reference evidence="1 2" key="1">
    <citation type="journal article" date="2022" name="Allergy">
        <title>Genome assembly and annotation of Periplaneta americana reveal a comprehensive cockroach allergen profile.</title>
        <authorList>
            <person name="Wang L."/>
            <person name="Xiong Q."/>
            <person name="Saelim N."/>
            <person name="Wang L."/>
            <person name="Nong W."/>
            <person name="Wan A.T."/>
            <person name="Shi M."/>
            <person name="Liu X."/>
            <person name="Cao Q."/>
            <person name="Hui J.H.L."/>
            <person name="Sookrung N."/>
            <person name="Leung T.F."/>
            <person name="Tungtrongchitr A."/>
            <person name="Tsui S.K.W."/>
        </authorList>
    </citation>
    <scope>NUCLEOTIDE SEQUENCE [LARGE SCALE GENOMIC DNA]</scope>
    <source>
        <strain evidence="1">PWHHKU_190912</strain>
    </source>
</reference>
<protein>
    <submittedName>
        <fullName evidence="1">Uncharacterized protein</fullName>
    </submittedName>
</protein>
<name>A0ABQ8TGZ0_PERAM</name>
<evidence type="ECO:0000313" key="2">
    <source>
        <dbReference type="Proteomes" id="UP001148838"/>
    </source>
</evidence>
<keyword evidence="2" id="KW-1185">Reference proteome</keyword>
<proteinExistence type="predicted"/>
<comment type="caution">
    <text evidence="1">The sequence shown here is derived from an EMBL/GenBank/DDBJ whole genome shotgun (WGS) entry which is preliminary data.</text>
</comment>
<dbReference type="EMBL" id="JAJSOF020000011">
    <property type="protein sequence ID" value="KAJ4445115.1"/>
    <property type="molecule type" value="Genomic_DNA"/>
</dbReference>
<organism evidence="1 2">
    <name type="scientific">Periplaneta americana</name>
    <name type="common">American cockroach</name>
    <name type="synonym">Blatta americana</name>
    <dbReference type="NCBI Taxonomy" id="6978"/>
    <lineage>
        <taxon>Eukaryota</taxon>
        <taxon>Metazoa</taxon>
        <taxon>Ecdysozoa</taxon>
        <taxon>Arthropoda</taxon>
        <taxon>Hexapoda</taxon>
        <taxon>Insecta</taxon>
        <taxon>Pterygota</taxon>
        <taxon>Neoptera</taxon>
        <taxon>Polyneoptera</taxon>
        <taxon>Dictyoptera</taxon>
        <taxon>Blattodea</taxon>
        <taxon>Blattoidea</taxon>
        <taxon>Blattidae</taxon>
        <taxon>Blattinae</taxon>
        <taxon>Periplaneta</taxon>
    </lineage>
</organism>
<gene>
    <name evidence="1" type="ORF">ANN_06914</name>
</gene>
<sequence length="162" mass="18657">MKEKVYKTEIASRKELVAKINMAAMEIHQYGLDNVQRSYTNSLHCISLIVSRDSLRRMDGNFIEHIIQQSIDYPNTDQQKHRVIYLKLSTEDISKLVFLSCRTFELDDRFRIAVLTCYGTKIVLQWFKEGKLVINKISQLGPMDPSTDSRCGPPDILGVVCE</sequence>
<accession>A0ABQ8TGZ0</accession>
<dbReference type="Proteomes" id="UP001148838">
    <property type="component" value="Unassembled WGS sequence"/>
</dbReference>
<evidence type="ECO:0000313" key="1">
    <source>
        <dbReference type="EMBL" id="KAJ4445115.1"/>
    </source>
</evidence>